<evidence type="ECO:0000313" key="2">
    <source>
        <dbReference type="Proteomes" id="UP000432015"/>
    </source>
</evidence>
<name>A0A7K1L3N4_9ACTN</name>
<dbReference type="AlphaFoldDB" id="A0A7K1L3N4"/>
<evidence type="ECO:0000313" key="1">
    <source>
        <dbReference type="EMBL" id="MUN38885.1"/>
    </source>
</evidence>
<reference evidence="1 2" key="1">
    <citation type="submission" date="2019-11" db="EMBL/GenBank/DDBJ databases">
        <authorList>
            <person name="Cao P."/>
        </authorList>
    </citation>
    <scope>NUCLEOTIDE SEQUENCE [LARGE SCALE GENOMIC DNA]</scope>
    <source>
        <strain evidence="1 2">NEAU-AAG5</strain>
    </source>
</reference>
<sequence length="55" mass="5421">MRLVALGAVLGGWLAFATAIEYGLAAVHEHAGLASAGHAAVSTQGDGTALGLGRY</sequence>
<proteinExistence type="predicted"/>
<gene>
    <name evidence="1" type="ORF">GNZ18_20065</name>
</gene>
<protein>
    <submittedName>
        <fullName evidence="1">Uncharacterized protein</fullName>
    </submittedName>
</protein>
<organism evidence="1 2">
    <name type="scientific">Actinomadura litoris</name>
    <dbReference type="NCBI Taxonomy" id="2678616"/>
    <lineage>
        <taxon>Bacteria</taxon>
        <taxon>Bacillati</taxon>
        <taxon>Actinomycetota</taxon>
        <taxon>Actinomycetes</taxon>
        <taxon>Streptosporangiales</taxon>
        <taxon>Thermomonosporaceae</taxon>
        <taxon>Actinomadura</taxon>
    </lineage>
</organism>
<comment type="caution">
    <text evidence="1">The sequence shown here is derived from an EMBL/GenBank/DDBJ whole genome shotgun (WGS) entry which is preliminary data.</text>
</comment>
<dbReference type="EMBL" id="WOFH01000006">
    <property type="protein sequence ID" value="MUN38885.1"/>
    <property type="molecule type" value="Genomic_DNA"/>
</dbReference>
<keyword evidence="2" id="KW-1185">Reference proteome</keyword>
<accession>A0A7K1L3N4</accession>
<dbReference type="Proteomes" id="UP000432015">
    <property type="component" value="Unassembled WGS sequence"/>
</dbReference>
<dbReference type="RefSeq" id="WP_156217991.1">
    <property type="nucleotide sequence ID" value="NZ_WOFH01000006.1"/>
</dbReference>